<dbReference type="AlphaFoldDB" id="A0A2P2MZX2"/>
<sequence>MPLDLLQCMVSIVDFSCNNCVRTYLCGDMLLAVCRGMIFSV</sequence>
<reference evidence="1" key="1">
    <citation type="submission" date="2018-02" db="EMBL/GenBank/DDBJ databases">
        <title>Rhizophora mucronata_Transcriptome.</title>
        <authorList>
            <person name="Meera S.P."/>
            <person name="Sreeshan A."/>
            <person name="Augustine A."/>
        </authorList>
    </citation>
    <scope>NUCLEOTIDE SEQUENCE</scope>
    <source>
        <tissue evidence="1">Leaf</tissue>
    </source>
</reference>
<proteinExistence type="predicted"/>
<dbReference type="EMBL" id="GGEC01055301">
    <property type="protein sequence ID" value="MBX35785.1"/>
    <property type="molecule type" value="Transcribed_RNA"/>
</dbReference>
<accession>A0A2P2MZX2</accession>
<name>A0A2P2MZX2_RHIMU</name>
<organism evidence="1">
    <name type="scientific">Rhizophora mucronata</name>
    <name type="common">Asiatic mangrove</name>
    <dbReference type="NCBI Taxonomy" id="61149"/>
    <lineage>
        <taxon>Eukaryota</taxon>
        <taxon>Viridiplantae</taxon>
        <taxon>Streptophyta</taxon>
        <taxon>Embryophyta</taxon>
        <taxon>Tracheophyta</taxon>
        <taxon>Spermatophyta</taxon>
        <taxon>Magnoliopsida</taxon>
        <taxon>eudicotyledons</taxon>
        <taxon>Gunneridae</taxon>
        <taxon>Pentapetalae</taxon>
        <taxon>rosids</taxon>
        <taxon>fabids</taxon>
        <taxon>Malpighiales</taxon>
        <taxon>Rhizophoraceae</taxon>
        <taxon>Rhizophora</taxon>
    </lineage>
</organism>
<evidence type="ECO:0000313" key="1">
    <source>
        <dbReference type="EMBL" id="MBX35785.1"/>
    </source>
</evidence>
<protein>
    <submittedName>
        <fullName evidence="1">Uncharacterized protein</fullName>
    </submittedName>
</protein>